<dbReference type="SUPFAM" id="SSF53271">
    <property type="entry name" value="PRTase-like"/>
    <property type="match status" value="1"/>
</dbReference>
<dbReference type="InterPro" id="IPR051910">
    <property type="entry name" value="ComF/GntX_DNA_util-trans"/>
</dbReference>
<dbReference type="Pfam" id="PF00156">
    <property type="entry name" value="Pribosyltran"/>
    <property type="match status" value="1"/>
</dbReference>
<evidence type="ECO:0000313" key="4">
    <source>
        <dbReference type="Proteomes" id="UP000324376"/>
    </source>
</evidence>
<evidence type="ECO:0000256" key="1">
    <source>
        <dbReference type="ARBA" id="ARBA00008007"/>
    </source>
</evidence>
<proteinExistence type="inferred from homology"/>
<feature type="domain" description="Phosphoribosyltransferase" evidence="2">
    <location>
        <begin position="134"/>
        <end position="221"/>
    </location>
</feature>
<dbReference type="Proteomes" id="UP000324376">
    <property type="component" value="Unassembled WGS sequence"/>
</dbReference>
<comment type="caution">
    <text evidence="3">The sequence shown here is derived from an EMBL/GenBank/DDBJ whole genome shotgun (WGS) entry which is preliminary data.</text>
</comment>
<dbReference type="PANTHER" id="PTHR47505">
    <property type="entry name" value="DNA UTILIZATION PROTEIN YHGH"/>
    <property type="match status" value="1"/>
</dbReference>
<protein>
    <submittedName>
        <fullName evidence="3">ComF family protein</fullName>
    </submittedName>
</protein>
<dbReference type="InterPro" id="IPR029057">
    <property type="entry name" value="PRTase-like"/>
</dbReference>
<dbReference type="AlphaFoldDB" id="A0A5S5CGC9"/>
<comment type="similarity">
    <text evidence="1">Belongs to the ComF/GntX family.</text>
</comment>
<dbReference type="InterPro" id="IPR000836">
    <property type="entry name" value="PRTase_dom"/>
</dbReference>
<sequence length="226" mass="25882">MLCDLVYLFYPQHCAACDNNLDRNEHVLCTSCRYYLPQGNFHLVNVKNIEKVFYDRIKIENFVSLLVFEKEGLVQNLIHNLKYRGQQKIGVTLGAWLGSQLLNAKNFDGIDAVVPVPLHKKRLKERGYNQVEEFGKKIAQLLQVHYIDNVLIKKNYTAKQSKQKRIMRWQNSEATFGLQNQDVLTGKHILLVDDIITTGATLQACINELKGIEGIKFSIATMAITE</sequence>
<organism evidence="3 4">
    <name type="scientific">Aquimarina intermedia</name>
    <dbReference type="NCBI Taxonomy" id="350814"/>
    <lineage>
        <taxon>Bacteria</taxon>
        <taxon>Pseudomonadati</taxon>
        <taxon>Bacteroidota</taxon>
        <taxon>Flavobacteriia</taxon>
        <taxon>Flavobacteriales</taxon>
        <taxon>Flavobacteriaceae</taxon>
        <taxon>Aquimarina</taxon>
    </lineage>
</organism>
<evidence type="ECO:0000313" key="3">
    <source>
        <dbReference type="EMBL" id="TYP77073.1"/>
    </source>
</evidence>
<evidence type="ECO:0000259" key="2">
    <source>
        <dbReference type="Pfam" id="PF00156"/>
    </source>
</evidence>
<gene>
    <name evidence="3" type="ORF">BD809_101221</name>
</gene>
<dbReference type="PANTHER" id="PTHR47505:SF1">
    <property type="entry name" value="DNA UTILIZATION PROTEIN YHGH"/>
    <property type="match status" value="1"/>
</dbReference>
<accession>A0A5S5CGC9</accession>
<name>A0A5S5CGC9_9FLAO</name>
<dbReference type="OrthoDB" id="9779910at2"/>
<dbReference type="CDD" id="cd06223">
    <property type="entry name" value="PRTases_typeI"/>
    <property type="match status" value="1"/>
</dbReference>
<dbReference type="Gene3D" id="3.40.50.2020">
    <property type="match status" value="1"/>
</dbReference>
<keyword evidence="4" id="KW-1185">Reference proteome</keyword>
<reference evidence="3 4" key="1">
    <citation type="submission" date="2019-07" db="EMBL/GenBank/DDBJ databases">
        <title>Genomic Encyclopedia of Archaeal and Bacterial Type Strains, Phase II (KMG-II): from individual species to whole genera.</title>
        <authorList>
            <person name="Goeker M."/>
        </authorList>
    </citation>
    <scope>NUCLEOTIDE SEQUENCE [LARGE SCALE GENOMIC DNA]</scope>
    <source>
        <strain evidence="3 4">DSM 17527</strain>
    </source>
</reference>
<dbReference type="EMBL" id="VNHU01000001">
    <property type="protein sequence ID" value="TYP77073.1"/>
    <property type="molecule type" value="Genomic_DNA"/>
</dbReference>